<dbReference type="PANTHER" id="PTHR15036:SF85">
    <property type="entry name" value="SP2353, ISOFORM A"/>
    <property type="match status" value="1"/>
</dbReference>
<evidence type="ECO:0000256" key="1">
    <source>
        <dbReference type="PROSITE-ProRule" id="PRU00122"/>
    </source>
</evidence>
<accession>V8N3T0</accession>
<dbReference type="InterPro" id="IPR050372">
    <property type="entry name" value="Neurexin-related_CASP"/>
</dbReference>
<dbReference type="EMBL" id="AZIM01027971">
    <property type="protein sequence ID" value="ETE56318.1"/>
    <property type="molecule type" value="Genomic_DNA"/>
</dbReference>
<evidence type="ECO:0000259" key="2">
    <source>
        <dbReference type="PROSITE" id="PS50025"/>
    </source>
</evidence>
<dbReference type="OrthoDB" id="10055367at2759"/>
<dbReference type="CDD" id="cd00110">
    <property type="entry name" value="LamG"/>
    <property type="match status" value="1"/>
</dbReference>
<evidence type="ECO:0000313" key="4">
    <source>
        <dbReference type="Proteomes" id="UP000018936"/>
    </source>
</evidence>
<feature type="non-terminal residue" evidence="3">
    <location>
        <position position="1"/>
    </location>
</feature>
<organism evidence="3 4">
    <name type="scientific">Ophiophagus hannah</name>
    <name type="common">King cobra</name>
    <name type="synonym">Naja hannah</name>
    <dbReference type="NCBI Taxonomy" id="8665"/>
    <lineage>
        <taxon>Eukaryota</taxon>
        <taxon>Metazoa</taxon>
        <taxon>Chordata</taxon>
        <taxon>Craniata</taxon>
        <taxon>Vertebrata</taxon>
        <taxon>Euteleostomi</taxon>
        <taxon>Lepidosauria</taxon>
        <taxon>Squamata</taxon>
        <taxon>Bifurcata</taxon>
        <taxon>Unidentata</taxon>
        <taxon>Episquamata</taxon>
        <taxon>Toxicofera</taxon>
        <taxon>Serpentes</taxon>
        <taxon>Colubroidea</taxon>
        <taxon>Elapidae</taxon>
        <taxon>Elapinae</taxon>
        <taxon>Ophiophagus</taxon>
    </lineage>
</organism>
<dbReference type="PANTHER" id="PTHR15036">
    <property type="entry name" value="PIKACHURIN-LIKE PROTEIN"/>
    <property type="match status" value="1"/>
</dbReference>
<feature type="non-terminal residue" evidence="3">
    <location>
        <position position="96"/>
    </location>
</feature>
<dbReference type="AlphaFoldDB" id="V8N3T0"/>
<dbReference type="Proteomes" id="UP000018936">
    <property type="component" value="Unassembled WGS sequence"/>
</dbReference>
<dbReference type="GO" id="GO:0016020">
    <property type="term" value="C:membrane"/>
    <property type="evidence" value="ECO:0007669"/>
    <property type="project" value="UniProtKB-SubCell"/>
</dbReference>
<dbReference type="PROSITE" id="PS50025">
    <property type="entry name" value="LAM_G_DOMAIN"/>
    <property type="match status" value="1"/>
</dbReference>
<evidence type="ECO:0000313" key="3">
    <source>
        <dbReference type="EMBL" id="ETE56318.1"/>
    </source>
</evidence>
<dbReference type="InterPro" id="IPR013320">
    <property type="entry name" value="ConA-like_dom_sf"/>
</dbReference>
<dbReference type="Pfam" id="PF02210">
    <property type="entry name" value="Laminin_G_2"/>
    <property type="match status" value="1"/>
</dbReference>
<dbReference type="Gene3D" id="2.60.120.200">
    <property type="match status" value="1"/>
</dbReference>
<sequence length="96" mass="10210">MATIRHPSILNLGEFHTVRLYRNLTQGSLVVDGHPPVNGSSQGRFQGLDLNEELYLGGYPNYAAISKTGLSSGFVGEMKAGDGSVQGWMDGAGGER</sequence>
<name>V8N3T0_OPHHA</name>
<dbReference type="InterPro" id="IPR001791">
    <property type="entry name" value="Laminin_G"/>
</dbReference>
<protein>
    <recommendedName>
        <fullName evidence="2">Laminin G domain-containing protein</fullName>
    </recommendedName>
</protein>
<reference evidence="3 4" key="1">
    <citation type="journal article" date="2013" name="Proc. Natl. Acad. Sci. U.S.A.">
        <title>The king cobra genome reveals dynamic gene evolution and adaptation in the snake venom system.</title>
        <authorList>
            <person name="Vonk F.J."/>
            <person name="Casewell N.R."/>
            <person name="Henkel C.V."/>
            <person name="Heimberg A.M."/>
            <person name="Jansen H.J."/>
            <person name="McCleary R.J."/>
            <person name="Kerkkamp H.M."/>
            <person name="Vos R.A."/>
            <person name="Guerreiro I."/>
            <person name="Calvete J.J."/>
            <person name="Wuster W."/>
            <person name="Woods A.E."/>
            <person name="Logan J.M."/>
            <person name="Harrison R.A."/>
            <person name="Castoe T.A."/>
            <person name="de Koning A.P."/>
            <person name="Pollock D.D."/>
            <person name="Yandell M."/>
            <person name="Calderon D."/>
            <person name="Renjifo C."/>
            <person name="Currier R.B."/>
            <person name="Salgado D."/>
            <person name="Pla D."/>
            <person name="Sanz L."/>
            <person name="Hyder A.S."/>
            <person name="Ribeiro J.M."/>
            <person name="Arntzen J.W."/>
            <person name="van den Thillart G.E."/>
            <person name="Boetzer M."/>
            <person name="Pirovano W."/>
            <person name="Dirks R.P."/>
            <person name="Spaink H.P."/>
            <person name="Duboule D."/>
            <person name="McGlinn E."/>
            <person name="Kini R.M."/>
            <person name="Richardson M.K."/>
        </authorList>
    </citation>
    <scope>NUCLEOTIDE SEQUENCE</scope>
    <source>
        <tissue evidence="3">Blood</tissue>
    </source>
</reference>
<feature type="domain" description="Laminin G" evidence="2">
    <location>
        <begin position="1"/>
        <end position="96"/>
    </location>
</feature>
<keyword evidence="4" id="KW-1185">Reference proteome</keyword>
<comment type="caution">
    <text evidence="3">The sequence shown here is derived from an EMBL/GenBank/DDBJ whole genome shotgun (WGS) entry which is preliminary data.</text>
</comment>
<proteinExistence type="predicted"/>
<comment type="caution">
    <text evidence="1">Lacks conserved residue(s) required for the propagation of feature annotation.</text>
</comment>
<gene>
    <name evidence="3" type="ORF">L345_17971</name>
</gene>
<dbReference type="SUPFAM" id="SSF49899">
    <property type="entry name" value="Concanavalin A-like lectins/glucanases"/>
    <property type="match status" value="1"/>
</dbReference>